<proteinExistence type="predicted"/>
<evidence type="ECO:0000313" key="2">
    <source>
        <dbReference type="EMBL" id="MFC0407316.1"/>
    </source>
</evidence>
<dbReference type="Gene3D" id="2.60.120.10">
    <property type="entry name" value="Jelly Rolls"/>
    <property type="match status" value="1"/>
</dbReference>
<keyword evidence="3" id="KW-1185">Reference proteome</keyword>
<comment type="caution">
    <text evidence="2">The sequence shown here is derived from an EMBL/GenBank/DDBJ whole genome shotgun (WGS) entry which is preliminary data.</text>
</comment>
<reference evidence="2 3" key="1">
    <citation type="submission" date="2024-09" db="EMBL/GenBank/DDBJ databases">
        <authorList>
            <person name="Sun Q."/>
            <person name="Mori K."/>
        </authorList>
    </citation>
    <scope>NUCLEOTIDE SEQUENCE [LARGE SCALE GENOMIC DNA]</scope>
    <source>
        <strain evidence="2 3">TBRC 5777</strain>
    </source>
</reference>
<feature type="domain" description="Cupin type-2" evidence="1">
    <location>
        <begin position="48"/>
        <end position="117"/>
    </location>
</feature>
<dbReference type="PANTHER" id="PTHR36440:SF1">
    <property type="entry name" value="PUTATIVE (AFU_ORTHOLOGUE AFUA_8G07350)-RELATED"/>
    <property type="match status" value="1"/>
</dbReference>
<dbReference type="PANTHER" id="PTHR36440">
    <property type="entry name" value="PUTATIVE (AFU_ORTHOLOGUE AFUA_8G07350)-RELATED"/>
    <property type="match status" value="1"/>
</dbReference>
<protein>
    <submittedName>
        <fullName evidence="2">Cupin domain-containing protein</fullName>
    </submittedName>
</protein>
<dbReference type="InterPro" id="IPR013096">
    <property type="entry name" value="Cupin_2"/>
</dbReference>
<sequence>MTEPTAAAAPRNHVSLPGAGRVEAVLGTVATYKAEASETGGHLVCAEITVPPGQGIPPHRHTQEDESFYVLAGRVVIEGDDCGGGVALGTGGFFYGPRGHVHGFRCEGEETARLLVLVSPGTGIGAMFTELAGLTAAGQEGGVDPAHIAAVCGRYGIAFGPG</sequence>
<evidence type="ECO:0000259" key="1">
    <source>
        <dbReference type="Pfam" id="PF07883"/>
    </source>
</evidence>
<dbReference type="RefSeq" id="WP_377043011.1">
    <property type="nucleotide sequence ID" value="NZ_JBHLUN010000002.1"/>
</dbReference>
<dbReference type="Pfam" id="PF07883">
    <property type="entry name" value="Cupin_2"/>
    <property type="match status" value="1"/>
</dbReference>
<gene>
    <name evidence="2" type="ORF">ACFFGY_03585</name>
</gene>
<evidence type="ECO:0000313" key="3">
    <source>
        <dbReference type="Proteomes" id="UP001589865"/>
    </source>
</evidence>
<dbReference type="SUPFAM" id="SSF51182">
    <property type="entry name" value="RmlC-like cupins"/>
    <property type="match status" value="1"/>
</dbReference>
<accession>A0ABV6JNL8</accession>
<dbReference type="Proteomes" id="UP001589865">
    <property type="component" value="Unassembled WGS sequence"/>
</dbReference>
<dbReference type="InterPro" id="IPR011051">
    <property type="entry name" value="RmlC_Cupin_sf"/>
</dbReference>
<dbReference type="InterPro" id="IPR014710">
    <property type="entry name" value="RmlC-like_jellyroll"/>
</dbReference>
<dbReference type="EMBL" id="JBHLUN010000002">
    <property type="protein sequence ID" value="MFC0407316.1"/>
    <property type="molecule type" value="Genomic_DNA"/>
</dbReference>
<organism evidence="2 3">
    <name type="scientific">Roseomonas elaeocarpi</name>
    <dbReference type="NCBI Taxonomy" id="907779"/>
    <lineage>
        <taxon>Bacteria</taxon>
        <taxon>Pseudomonadati</taxon>
        <taxon>Pseudomonadota</taxon>
        <taxon>Alphaproteobacteria</taxon>
        <taxon>Acetobacterales</taxon>
        <taxon>Roseomonadaceae</taxon>
        <taxon>Roseomonas</taxon>
    </lineage>
</organism>
<dbReference type="InterPro" id="IPR053146">
    <property type="entry name" value="QDO-like"/>
</dbReference>
<name>A0ABV6JNL8_9PROT</name>